<evidence type="ECO:0000313" key="9">
    <source>
        <dbReference type="Proteomes" id="UP000007110"/>
    </source>
</evidence>
<evidence type="ECO:0000256" key="1">
    <source>
        <dbReference type="ARBA" id="ARBA00022723"/>
    </source>
</evidence>
<dbReference type="PANTHER" id="PTHR24104">
    <property type="entry name" value="E3 UBIQUITIN-PROTEIN LIGASE NHLRC1-RELATED"/>
    <property type="match status" value="1"/>
</dbReference>
<dbReference type="InterPro" id="IPR018957">
    <property type="entry name" value="Znf_C3HC4_RING-type"/>
</dbReference>
<dbReference type="GO" id="GO:0061630">
    <property type="term" value="F:ubiquitin protein ligase activity"/>
    <property type="evidence" value="ECO:0000318"/>
    <property type="project" value="GO_Central"/>
</dbReference>
<evidence type="ECO:0000256" key="4">
    <source>
        <dbReference type="ARBA" id="ARBA00022833"/>
    </source>
</evidence>
<organism evidence="8 9">
    <name type="scientific">Strongylocentrotus purpuratus</name>
    <name type="common">Purple sea urchin</name>
    <dbReference type="NCBI Taxonomy" id="7668"/>
    <lineage>
        <taxon>Eukaryota</taxon>
        <taxon>Metazoa</taxon>
        <taxon>Echinodermata</taxon>
        <taxon>Eleutherozoa</taxon>
        <taxon>Echinozoa</taxon>
        <taxon>Echinoidea</taxon>
        <taxon>Euechinoidea</taxon>
        <taxon>Echinacea</taxon>
        <taxon>Camarodonta</taxon>
        <taxon>Echinidea</taxon>
        <taxon>Strongylocentrotidae</taxon>
        <taxon>Strongylocentrotus</taxon>
    </lineage>
</organism>
<dbReference type="CDD" id="cd05819">
    <property type="entry name" value="NHL"/>
    <property type="match status" value="1"/>
</dbReference>
<sequence length="398" mass="43707">MTMAETAASLAKDLREEFLTCSLCLTCFSRPKMLPCQHVFCTRCLHKWYESKSKENGAQAKTVTCPMCRVSQTVPASGILGFPDSHAMTSLMNFLDGRVESTASWGPTTIGLIREFGVKGSQDGQLYKPLGIAISAETGEFFVTDCKNRIQVFDNDGVFVRKFTFPQLAKKFTPTHLTMTKRLSSDGKECLLVSDVSNKQVLVCSLGGEILMRFGGNELGMPGGVAITKDGSLHVVDMYARVVRTYNRSGQEVRSFGGLSSSQKKIDPNTEADECVFRSPTHIAVTRADILLVSDSQSHLIYIFDSDGGYRNKFNSIGKHGGQLQCPSGIAIDNSGNILVADTSVNSVQLFDYRGRFRNRVDDSFDGLRNPQGMAIVNDEHVAVVDTDNHAVKLFSYL</sequence>
<dbReference type="InParanoid" id="A0A7M7GFT5"/>
<keyword evidence="4" id="KW-0862">Zinc</keyword>
<keyword evidence="3 5" id="KW-0863">Zinc-finger</keyword>
<evidence type="ECO:0000256" key="3">
    <source>
        <dbReference type="ARBA" id="ARBA00022771"/>
    </source>
</evidence>
<dbReference type="SMART" id="SM00184">
    <property type="entry name" value="RING"/>
    <property type="match status" value="1"/>
</dbReference>
<feature type="repeat" description="NHL" evidence="6">
    <location>
        <begin position="116"/>
        <end position="156"/>
    </location>
</feature>
<accession>A0A7M7GFT5</accession>
<dbReference type="GO" id="GO:0043161">
    <property type="term" value="P:proteasome-mediated ubiquitin-dependent protein catabolic process"/>
    <property type="evidence" value="ECO:0000318"/>
    <property type="project" value="GO_Central"/>
</dbReference>
<keyword evidence="1" id="KW-0479">Metal-binding</keyword>
<dbReference type="InterPro" id="IPR001841">
    <property type="entry name" value="Znf_RING"/>
</dbReference>
<dbReference type="InterPro" id="IPR011042">
    <property type="entry name" value="6-blade_b-propeller_TolB-like"/>
</dbReference>
<dbReference type="FunFam" id="2.120.10.30:FF:000196">
    <property type="entry name" value="Uncharacterized protein"/>
    <property type="match status" value="1"/>
</dbReference>
<feature type="repeat" description="NHL" evidence="6">
    <location>
        <begin position="366"/>
        <end position="398"/>
    </location>
</feature>
<dbReference type="KEGG" id="spu:100892981"/>
<dbReference type="InterPro" id="IPR017907">
    <property type="entry name" value="Znf_RING_CS"/>
</dbReference>
<dbReference type="Gene3D" id="3.30.40.10">
    <property type="entry name" value="Zinc/RING finger domain, C3HC4 (zinc finger)"/>
    <property type="match status" value="1"/>
</dbReference>
<dbReference type="InterPro" id="IPR013083">
    <property type="entry name" value="Znf_RING/FYVE/PHD"/>
</dbReference>
<feature type="repeat" description="NHL" evidence="6">
    <location>
        <begin position="311"/>
        <end position="354"/>
    </location>
</feature>
<dbReference type="FunFam" id="3.30.40.10:FF:001408">
    <property type="entry name" value="Uncharacterized protein"/>
    <property type="match status" value="1"/>
</dbReference>
<reference evidence="8" key="2">
    <citation type="submission" date="2021-01" db="UniProtKB">
        <authorList>
            <consortium name="EnsemblMetazoa"/>
        </authorList>
    </citation>
    <scope>IDENTIFICATION</scope>
</reference>
<dbReference type="InterPro" id="IPR001258">
    <property type="entry name" value="NHL_repeat"/>
</dbReference>
<evidence type="ECO:0000256" key="5">
    <source>
        <dbReference type="PROSITE-ProRule" id="PRU00175"/>
    </source>
</evidence>
<protein>
    <recommendedName>
        <fullName evidence="7">RING-type domain-containing protein</fullName>
    </recommendedName>
</protein>
<dbReference type="InterPro" id="IPR050952">
    <property type="entry name" value="TRIM-NHL_E3_ligases"/>
</dbReference>
<dbReference type="PROSITE" id="PS51125">
    <property type="entry name" value="NHL"/>
    <property type="match status" value="3"/>
</dbReference>
<dbReference type="AlphaFoldDB" id="A0A7M7GFT5"/>
<evidence type="ECO:0000256" key="2">
    <source>
        <dbReference type="ARBA" id="ARBA00022737"/>
    </source>
</evidence>
<reference evidence="9" key="1">
    <citation type="submission" date="2015-02" db="EMBL/GenBank/DDBJ databases">
        <title>Genome sequencing for Strongylocentrotus purpuratus.</title>
        <authorList>
            <person name="Murali S."/>
            <person name="Liu Y."/>
            <person name="Vee V."/>
            <person name="English A."/>
            <person name="Wang M."/>
            <person name="Skinner E."/>
            <person name="Han Y."/>
            <person name="Muzny D.M."/>
            <person name="Worley K.C."/>
            <person name="Gibbs R.A."/>
        </authorList>
    </citation>
    <scope>NUCLEOTIDE SEQUENCE</scope>
</reference>
<evidence type="ECO:0000256" key="6">
    <source>
        <dbReference type="PROSITE-ProRule" id="PRU00504"/>
    </source>
</evidence>
<feature type="domain" description="RING-type" evidence="7">
    <location>
        <begin position="21"/>
        <end position="69"/>
    </location>
</feature>
<dbReference type="RefSeq" id="XP_003723958.3">
    <property type="nucleotide sequence ID" value="XM_003723910.3"/>
</dbReference>
<evidence type="ECO:0000313" key="8">
    <source>
        <dbReference type="EnsemblMetazoa" id="XP_003723958"/>
    </source>
</evidence>
<dbReference type="GO" id="GO:0000209">
    <property type="term" value="P:protein polyubiquitination"/>
    <property type="evidence" value="ECO:0000318"/>
    <property type="project" value="GO_Central"/>
</dbReference>
<dbReference type="GeneID" id="100892981"/>
<dbReference type="OMA" id="QLPCQHT"/>
<dbReference type="OrthoDB" id="9987040at2759"/>
<dbReference type="PROSITE" id="PS50089">
    <property type="entry name" value="ZF_RING_2"/>
    <property type="match status" value="1"/>
</dbReference>
<dbReference type="Proteomes" id="UP000007110">
    <property type="component" value="Unassembled WGS sequence"/>
</dbReference>
<proteinExistence type="predicted"/>
<keyword evidence="9" id="KW-1185">Reference proteome</keyword>
<dbReference type="SUPFAM" id="SSF101898">
    <property type="entry name" value="NHL repeat"/>
    <property type="match status" value="1"/>
</dbReference>
<dbReference type="SUPFAM" id="SSF57850">
    <property type="entry name" value="RING/U-box"/>
    <property type="match status" value="1"/>
</dbReference>
<dbReference type="GO" id="GO:0008270">
    <property type="term" value="F:zinc ion binding"/>
    <property type="evidence" value="ECO:0007669"/>
    <property type="project" value="UniProtKB-KW"/>
</dbReference>
<dbReference type="PANTHER" id="PTHR24104:SF50">
    <property type="entry name" value="SMP-30_GLUCONOLACTONASE_LRE-LIKE REGION DOMAIN-CONTAINING PROTEIN"/>
    <property type="match status" value="1"/>
</dbReference>
<dbReference type="Pfam" id="PF01436">
    <property type="entry name" value="NHL"/>
    <property type="match status" value="2"/>
</dbReference>
<dbReference type="PROSITE" id="PS00518">
    <property type="entry name" value="ZF_RING_1"/>
    <property type="match status" value="1"/>
</dbReference>
<dbReference type="EnsemblMetazoa" id="XM_003723910">
    <property type="protein sequence ID" value="XP_003723958"/>
    <property type="gene ID" value="LOC100892981"/>
</dbReference>
<dbReference type="Gene3D" id="2.120.10.30">
    <property type="entry name" value="TolB, C-terminal domain"/>
    <property type="match status" value="2"/>
</dbReference>
<name>A0A7M7GFT5_STRPU</name>
<evidence type="ECO:0000259" key="7">
    <source>
        <dbReference type="PROSITE" id="PS50089"/>
    </source>
</evidence>
<keyword evidence="2" id="KW-0677">Repeat</keyword>
<dbReference type="Pfam" id="PF00097">
    <property type="entry name" value="zf-C3HC4"/>
    <property type="match status" value="1"/>
</dbReference>